<evidence type="ECO:0000313" key="2">
    <source>
        <dbReference type="EMBL" id="HJH48882.1"/>
    </source>
</evidence>
<name>A0A9D2VWA2_9FIRM</name>
<organism evidence="2 3">
    <name type="scientific">Merdimonas faecis</name>
    <dbReference type="NCBI Taxonomy" id="1653435"/>
    <lineage>
        <taxon>Bacteria</taxon>
        <taxon>Bacillati</taxon>
        <taxon>Bacillota</taxon>
        <taxon>Clostridia</taxon>
        <taxon>Lachnospirales</taxon>
        <taxon>Lachnospiraceae</taxon>
        <taxon>Merdimonas</taxon>
    </lineage>
</organism>
<evidence type="ECO:0008006" key="4">
    <source>
        <dbReference type="Google" id="ProtNLM"/>
    </source>
</evidence>
<feature type="transmembrane region" description="Helical" evidence="1">
    <location>
        <begin position="117"/>
        <end position="142"/>
    </location>
</feature>
<sequence>MRYAEWGILLVISGLGIALANFIGFDVGFMDSLPGILVLLGISAAAVVVSKILPLKLPIVAYCSIIGLLAASPICPAREFVIAAANGINFTAPLTLVGAYAGISIGDQIKSFVKQGWKMIIVGVLVMTGTFLGSAAIAQVVLSLTNAI</sequence>
<protein>
    <recommendedName>
        <fullName evidence="4">DUF340 domain-containing protein</fullName>
    </recommendedName>
</protein>
<feature type="transmembrane region" description="Helical" evidence="1">
    <location>
        <begin position="80"/>
        <end position="105"/>
    </location>
</feature>
<comment type="caution">
    <text evidence="2">The sequence shown here is derived from an EMBL/GenBank/DDBJ whole genome shotgun (WGS) entry which is preliminary data.</text>
</comment>
<dbReference type="AlphaFoldDB" id="A0A9D2VWA2"/>
<keyword evidence="1" id="KW-1133">Transmembrane helix</keyword>
<evidence type="ECO:0000256" key="1">
    <source>
        <dbReference type="SAM" id="Phobius"/>
    </source>
</evidence>
<dbReference type="RefSeq" id="WP_277239758.1">
    <property type="nucleotide sequence ID" value="NZ_CALWFG010000129.1"/>
</dbReference>
<gene>
    <name evidence="2" type="ORF">K8V39_01295</name>
</gene>
<feature type="transmembrane region" description="Helical" evidence="1">
    <location>
        <begin position="57"/>
        <end position="74"/>
    </location>
</feature>
<keyword evidence="1" id="KW-0812">Transmembrane</keyword>
<feature type="transmembrane region" description="Helical" evidence="1">
    <location>
        <begin position="33"/>
        <end position="50"/>
    </location>
</feature>
<reference evidence="2" key="1">
    <citation type="journal article" date="2021" name="PeerJ">
        <title>Extensive microbial diversity within the chicken gut microbiome revealed by metagenomics and culture.</title>
        <authorList>
            <person name="Gilroy R."/>
            <person name="Ravi A."/>
            <person name="Getino M."/>
            <person name="Pursley I."/>
            <person name="Horton D.L."/>
            <person name="Alikhan N.F."/>
            <person name="Baker D."/>
            <person name="Gharbi K."/>
            <person name="Hall N."/>
            <person name="Watson M."/>
            <person name="Adriaenssens E.M."/>
            <person name="Foster-Nyarko E."/>
            <person name="Jarju S."/>
            <person name="Secka A."/>
            <person name="Antonio M."/>
            <person name="Oren A."/>
            <person name="Chaudhuri R.R."/>
            <person name="La Ragione R."/>
            <person name="Hildebrand F."/>
            <person name="Pallen M.J."/>
        </authorList>
    </citation>
    <scope>NUCLEOTIDE SEQUENCE</scope>
    <source>
        <strain evidence="2">USAMLcec4-12693</strain>
    </source>
</reference>
<dbReference type="Proteomes" id="UP000813420">
    <property type="component" value="Unassembled WGS sequence"/>
</dbReference>
<accession>A0A9D2VWA2</accession>
<keyword evidence="1" id="KW-0472">Membrane</keyword>
<proteinExistence type="predicted"/>
<evidence type="ECO:0000313" key="3">
    <source>
        <dbReference type="Proteomes" id="UP000813420"/>
    </source>
</evidence>
<dbReference type="EMBL" id="DYXE01000011">
    <property type="protein sequence ID" value="HJH48882.1"/>
    <property type="molecule type" value="Genomic_DNA"/>
</dbReference>
<feature type="transmembrane region" description="Helical" evidence="1">
    <location>
        <begin position="7"/>
        <end position="27"/>
    </location>
</feature>
<reference evidence="2" key="2">
    <citation type="submission" date="2021-09" db="EMBL/GenBank/DDBJ databases">
        <authorList>
            <person name="Gilroy R."/>
        </authorList>
    </citation>
    <scope>NUCLEOTIDE SEQUENCE</scope>
    <source>
        <strain evidence="2">USAMLcec4-12693</strain>
    </source>
</reference>